<name>A0AAV4W715_9ARAC</name>
<gene>
    <name evidence="1" type="ORF">CDAR_14831</name>
</gene>
<dbReference type="EMBL" id="BPLQ01014259">
    <property type="protein sequence ID" value="GIY78552.1"/>
    <property type="molecule type" value="Genomic_DNA"/>
</dbReference>
<proteinExistence type="predicted"/>
<sequence>MYQIRVLERVFLGNKSILRLPPSYLVYGFRNNLENIPSLPPFPKPPPPPPVLYPFRRTSNLSCKHGRSIMQPLRKPLLCVCRIFPDSPFAGTAF</sequence>
<keyword evidence="2" id="KW-1185">Reference proteome</keyword>
<reference evidence="1 2" key="1">
    <citation type="submission" date="2021-06" db="EMBL/GenBank/DDBJ databases">
        <title>Caerostris darwini draft genome.</title>
        <authorList>
            <person name="Kono N."/>
            <person name="Arakawa K."/>
        </authorList>
    </citation>
    <scope>NUCLEOTIDE SEQUENCE [LARGE SCALE GENOMIC DNA]</scope>
</reference>
<protein>
    <submittedName>
        <fullName evidence="1">Uncharacterized protein</fullName>
    </submittedName>
</protein>
<evidence type="ECO:0000313" key="1">
    <source>
        <dbReference type="EMBL" id="GIY78552.1"/>
    </source>
</evidence>
<dbReference type="Proteomes" id="UP001054837">
    <property type="component" value="Unassembled WGS sequence"/>
</dbReference>
<evidence type="ECO:0000313" key="2">
    <source>
        <dbReference type="Proteomes" id="UP001054837"/>
    </source>
</evidence>
<dbReference type="AlphaFoldDB" id="A0AAV4W715"/>
<organism evidence="1 2">
    <name type="scientific">Caerostris darwini</name>
    <dbReference type="NCBI Taxonomy" id="1538125"/>
    <lineage>
        <taxon>Eukaryota</taxon>
        <taxon>Metazoa</taxon>
        <taxon>Ecdysozoa</taxon>
        <taxon>Arthropoda</taxon>
        <taxon>Chelicerata</taxon>
        <taxon>Arachnida</taxon>
        <taxon>Araneae</taxon>
        <taxon>Araneomorphae</taxon>
        <taxon>Entelegynae</taxon>
        <taxon>Araneoidea</taxon>
        <taxon>Araneidae</taxon>
        <taxon>Caerostris</taxon>
    </lineage>
</organism>
<comment type="caution">
    <text evidence="1">The sequence shown here is derived from an EMBL/GenBank/DDBJ whole genome shotgun (WGS) entry which is preliminary data.</text>
</comment>
<accession>A0AAV4W715</accession>